<name>A0A1Z2XUF2_9FIRM</name>
<evidence type="ECO:0000313" key="4">
    <source>
        <dbReference type="Proteomes" id="UP000596035"/>
    </source>
</evidence>
<proteinExistence type="predicted"/>
<dbReference type="KEGG" id="amur:ADH66_15980"/>
<dbReference type="Proteomes" id="UP000596035">
    <property type="component" value="Chromosome"/>
</dbReference>
<reference evidence="1" key="1">
    <citation type="journal article" date="2017" name="Genome Announc.">
        <title>High-Quality Whole-Genome Sequences of the Oligo-Mouse-Microbiota Bacterial Community.</title>
        <authorList>
            <person name="Garzetti D."/>
            <person name="Brugiroux S."/>
            <person name="Bunk B."/>
            <person name="Pukall R."/>
            <person name="McCoy K.D."/>
            <person name="Macpherson A.J."/>
            <person name="Stecher B."/>
        </authorList>
    </citation>
    <scope>NUCLEOTIDE SEQUENCE</scope>
    <source>
        <strain evidence="1">KB18</strain>
    </source>
</reference>
<reference evidence="2 4" key="3">
    <citation type="submission" date="2020-11" db="EMBL/GenBank/DDBJ databases">
        <title>Closed and high quality bacterial genomes of the OMM12 community.</title>
        <authorList>
            <person name="Marbouty M."/>
            <person name="Lamy-Besnier Q."/>
            <person name="Debarbieux L."/>
            <person name="Koszul R."/>
        </authorList>
    </citation>
    <scope>NUCLEOTIDE SEQUENCE [LARGE SCALE GENOMIC DNA]</scope>
    <source>
        <strain evidence="2 4">KB18</strain>
    </source>
</reference>
<dbReference type="Proteomes" id="UP000196710">
    <property type="component" value="Chromosome"/>
</dbReference>
<accession>A0A1Z2XUF2</accession>
<reference evidence="3" key="2">
    <citation type="submission" date="2017-05" db="EMBL/GenBank/DDBJ databases">
        <title>Improved OligoMM genomes.</title>
        <authorList>
            <person name="Garzetti D."/>
        </authorList>
    </citation>
    <scope>NUCLEOTIDE SEQUENCE [LARGE SCALE GENOMIC DNA]</scope>
    <source>
        <strain evidence="3">KB18</strain>
    </source>
</reference>
<sequence length="158" mass="18177">METKVFNSKENCDDVTLIKIDKFSYHLGAADCFCEMVRAGVKRIALSHPCDSREERDSFLPEFDKLCDKYGVHYYVENAAFLTDLFPLSLNQGKFNVIFYQDESALQEYLDLKAEKEKAISTGTYAECRENIAHQYGKLLSYTDEGIQRLLDANTEKE</sequence>
<organism evidence="2 4">
    <name type="scientific">Acutalibacter muris</name>
    <dbReference type="NCBI Taxonomy" id="1796620"/>
    <lineage>
        <taxon>Bacteria</taxon>
        <taxon>Bacillati</taxon>
        <taxon>Bacillota</taxon>
        <taxon>Clostridia</taxon>
        <taxon>Eubacteriales</taxon>
        <taxon>Acutalibacteraceae</taxon>
        <taxon>Acutalibacter</taxon>
    </lineage>
</organism>
<protein>
    <submittedName>
        <fullName evidence="2">Uncharacterized protein</fullName>
    </submittedName>
</protein>
<keyword evidence="3" id="KW-1185">Reference proteome</keyword>
<dbReference type="RefSeq" id="WP_066538792.1">
    <property type="nucleotide sequence ID" value="NZ_CP021422.1"/>
</dbReference>
<dbReference type="AlphaFoldDB" id="A0A1Z2XUF2"/>
<evidence type="ECO:0000313" key="1">
    <source>
        <dbReference type="EMBL" id="ASB42019.1"/>
    </source>
</evidence>
<evidence type="ECO:0000313" key="2">
    <source>
        <dbReference type="EMBL" id="QQR31287.1"/>
    </source>
</evidence>
<dbReference type="EMBL" id="CP065321">
    <property type="protein sequence ID" value="QQR31287.1"/>
    <property type="molecule type" value="Genomic_DNA"/>
</dbReference>
<dbReference type="EMBL" id="CP021422">
    <property type="protein sequence ID" value="ASB42019.1"/>
    <property type="molecule type" value="Genomic_DNA"/>
</dbReference>
<evidence type="ECO:0000313" key="3">
    <source>
        <dbReference type="Proteomes" id="UP000196710"/>
    </source>
</evidence>
<gene>
    <name evidence="1" type="ORF">ADH66_15980</name>
    <name evidence="2" type="ORF">I5Q82_06355</name>
</gene>